<protein>
    <submittedName>
        <fullName evidence="2">ATP-binding protein</fullName>
    </submittedName>
</protein>
<dbReference type="InterPro" id="IPR027417">
    <property type="entry name" value="P-loop_NTPase"/>
</dbReference>
<dbReference type="EMBL" id="JAIRAU010000001">
    <property type="protein sequence ID" value="MBZ5708146.1"/>
    <property type="molecule type" value="Genomic_DNA"/>
</dbReference>
<organism evidence="2 3">
    <name type="scientific">Nannocystis pusilla</name>
    <dbReference type="NCBI Taxonomy" id="889268"/>
    <lineage>
        <taxon>Bacteria</taxon>
        <taxon>Pseudomonadati</taxon>
        <taxon>Myxococcota</taxon>
        <taxon>Polyangia</taxon>
        <taxon>Nannocystales</taxon>
        <taxon>Nannocystaceae</taxon>
        <taxon>Nannocystis</taxon>
    </lineage>
</organism>
<dbReference type="GO" id="GO:0005524">
    <property type="term" value="F:ATP binding"/>
    <property type="evidence" value="ECO:0007669"/>
    <property type="project" value="UniProtKB-KW"/>
</dbReference>
<feature type="domain" description="Orc1-like AAA ATPase" evidence="1">
    <location>
        <begin position="163"/>
        <end position="336"/>
    </location>
</feature>
<name>A0ABS7TIW7_9BACT</name>
<accession>A0ABS7TIW7</accession>
<gene>
    <name evidence="2" type="ORF">K7C98_02675</name>
</gene>
<keyword evidence="2" id="KW-0547">Nucleotide-binding</keyword>
<evidence type="ECO:0000259" key="1">
    <source>
        <dbReference type="Pfam" id="PF13191"/>
    </source>
</evidence>
<dbReference type="Proteomes" id="UP001139031">
    <property type="component" value="Unassembled WGS sequence"/>
</dbReference>
<reference evidence="2" key="1">
    <citation type="submission" date="2021-08" db="EMBL/GenBank/DDBJ databases">
        <authorList>
            <person name="Stevens D.C."/>
        </authorList>
    </citation>
    <scope>NUCLEOTIDE SEQUENCE</scope>
    <source>
        <strain evidence="2">DSM 53165</strain>
    </source>
</reference>
<dbReference type="InterPro" id="IPR041664">
    <property type="entry name" value="AAA_16"/>
</dbReference>
<evidence type="ECO:0000313" key="3">
    <source>
        <dbReference type="Proteomes" id="UP001139031"/>
    </source>
</evidence>
<dbReference type="RefSeq" id="WP_224189900.1">
    <property type="nucleotide sequence ID" value="NZ_JAIRAU010000001.1"/>
</dbReference>
<keyword evidence="3" id="KW-1185">Reference proteome</keyword>
<evidence type="ECO:0000313" key="2">
    <source>
        <dbReference type="EMBL" id="MBZ5708146.1"/>
    </source>
</evidence>
<comment type="caution">
    <text evidence="2">The sequence shown here is derived from an EMBL/GenBank/DDBJ whole genome shotgun (WGS) entry which is preliminary data.</text>
</comment>
<dbReference type="Gene3D" id="3.40.50.300">
    <property type="entry name" value="P-loop containing nucleotide triphosphate hydrolases"/>
    <property type="match status" value="1"/>
</dbReference>
<dbReference type="SUPFAM" id="SSF52540">
    <property type="entry name" value="P-loop containing nucleoside triphosphate hydrolases"/>
    <property type="match status" value="1"/>
</dbReference>
<sequence length="978" mass="107240">MSGDAAKDARLAGLRRAAAVLAAFDPVTLAPADGGATTTSGLELLPELVRVSRSGAAQWSLPTGGRQRELQRLGSRAAMRAALAANPERVQSPAQQMFERLLADDAAPLRLSQLDHEELAALLPVSQWLAGIVADVPRAEEVRAEIERRAEEVALRRLADEFFVGREGELQQLGTHLAGTGEGPPILFLCGPGGSGKSTLIARVLLDWPAERGEARRLRTYIDLDHPACSPEQPLSILTLIAGQLVRQDRSLERLSAGLADRITRASNALDDQAFELAIDRQGLLDDAIRWFTRLTGNTAMSLIIDTFEEAQFLGEEVETLLMRFLAELTRANPHLRVLVCGRVPPRGAAAESCTVLALPDLPQPAAAELLGRTLAVQPAVAPVEAAIVADLAARLGGNPLTLRLAAPLIAREGAARVAADEGWLGNIHAEAFQARLYARTLGHIHDPDVARLAVPGLVVRRVTPEVVREVLATPCGLGAISERRAQELFDGLAREVALVQRDGDGSLRHRGDVRRAMLAGLPPPLTATAREIDARAVAYWFDKPGPTARAEEIYHRLRLEHSIDVLEDRWDPEAAPLLRGALEELPPASGARMWLAGKLSVSVSPEERAQVELAAWEQQAARTARRLLGAGQAQEALKVLRERSERTAASPVDLLEARALLQLGLVTSASEVLLDAESRLHPGDPERAVELFLLMAWAAERSRSDDALAYLDKASRWSEGSSDPLLVLQVKVRRLRVLRRQRRMDEAQTEQEQIDRLLSQIQWNKLAGRPSLVRELAAEVGERNPDWLAAAVDLLGDDAFDAIGRKELVAFIDSLSHVGQDDLAARYKNDHELRQFARKRIREGIYGERAISVARKTSELFKRSVDILQHAELEAPLHRPTQLRSMMESESARLSTLVVYAFTIDQLRAICREALSVELEAIVSRPADRSRLVAQLLRWVTDREMLDELLRGLITAAPSQVVRHELASLLAALERPR</sequence>
<proteinExistence type="predicted"/>
<keyword evidence="2" id="KW-0067">ATP-binding</keyword>
<dbReference type="Pfam" id="PF13191">
    <property type="entry name" value="AAA_16"/>
    <property type="match status" value="1"/>
</dbReference>